<dbReference type="EMBL" id="SWKU01000004">
    <property type="protein sequence ID" value="KAF3007478.1"/>
    <property type="molecule type" value="Genomic_DNA"/>
</dbReference>
<keyword evidence="3" id="KW-1185">Reference proteome</keyword>
<protein>
    <recommendedName>
        <fullName evidence="4">BTB domain-containing protein</fullName>
    </recommendedName>
</protein>
<evidence type="ECO:0008006" key="4">
    <source>
        <dbReference type="Google" id="ProtNLM"/>
    </source>
</evidence>
<dbReference type="Proteomes" id="UP000801428">
    <property type="component" value="Unassembled WGS sequence"/>
</dbReference>
<feature type="compositionally biased region" description="Polar residues" evidence="1">
    <location>
        <begin position="104"/>
        <end position="127"/>
    </location>
</feature>
<name>A0A9P4WDI8_CURKU</name>
<dbReference type="AlphaFoldDB" id="A0A9P4WDI8"/>
<evidence type="ECO:0000256" key="1">
    <source>
        <dbReference type="SAM" id="MobiDB-lite"/>
    </source>
</evidence>
<comment type="caution">
    <text evidence="2">The sequence shown here is derived from an EMBL/GenBank/DDBJ whole genome shotgun (WGS) entry which is preliminary data.</text>
</comment>
<feature type="compositionally biased region" description="Acidic residues" evidence="1">
    <location>
        <begin position="317"/>
        <end position="329"/>
    </location>
</feature>
<accession>A0A9P4WDI8</accession>
<gene>
    <name evidence="2" type="ORF">E8E13_004984</name>
</gene>
<proteinExistence type="predicted"/>
<feature type="region of interest" description="Disordered" evidence="1">
    <location>
        <begin position="269"/>
        <end position="329"/>
    </location>
</feature>
<evidence type="ECO:0000313" key="2">
    <source>
        <dbReference type="EMBL" id="KAF3007478.1"/>
    </source>
</evidence>
<reference evidence="2" key="1">
    <citation type="submission" date="2019-04" db="EMBL/GenBank/DDBJ databases">
        <title>Sequencing of skin fungus with MAO and IRED activity.</title>
        <authorList>
            <person name="Marsaioli A.J."/>
            <person name="Bonatto J.M.C."/>
            <person name="Reis Junior O."/>
        </authorList>
    </citation>
    <scope>NUCLEOTIDE SEQUENCE</scope>
    <source>
        <strain evidence="2">30M1</strain>
    </source>
</reference>
<evidence type="ECO:0000313" key="3">
    <source>
        <dbReference type="Proteomes" id="UP000801428"/>
    </source>
</evidence>
<organism evidence="2 3">
    <name type="scientific">Curvularia kusanoi</name>
    <name type="common">Cochliobolus kusanoi</name>
    <dbReference type="NCBI Taxonomy" id="90978"/>
    <lineage>
        <taxon>Eukaryota</taxon>
        <taxon>Fungi</taxon>
        <taxon>Dikarya</taxon>
        <taxon>Ascomycota</taxon>
        <taxon>Pezizomycotina</taxon>
        <taxon>Dothideomycetes</taxon>
        <taxon>Pleosporomycetidae</taxon>
        <taxon>Pleosporales</taxon>
        <taxon>Pleosporineae</taxon>
        <taxon>Pleosporaceae</taxon>
        <taxon>Curvularia</taxon>
    </lineage>
</organism>
<feature type="compositionally biased region" description="Basic and acidic residues" evidence="1">
    <location>
        <begin position="280"/>
        <end position="295"/>
    </location>
</feature>
<dbReference type="OrthoDB" id="1022638at2759"/>
<sequence length="329" mass="36148">MDSAANKKRKLSTDEELTTVSTIENDHFLEHSATASSSEVSGPTIELPNVEAKVFELFLKFAYMGWYPFEIDALLPDRRMTNNLPQRSSPYPPVQARDLGQVEGSVTPSRADSRPKSSNNVPPATASPTITSLTQFSTIPPSVSAWLFAMSIGAFRFANHAMLHIHSGIGSYFQLTPHLIHFIWQHTPQHSILRRLIIDILLVHWTGSSSTTQCINRHPALNQHWMRLFDSHADLKSLFVLGLGSRKEVMAPEAYFVYPQMPKVAPSVSTVKPLGSGDSGVKEAEDVKPPQHGDGEEVVAGPSESKGKAAVVKSEEFSTDEGEISDADM</sequence>
<feature type="region of interest" description="Disordered" evidence="1">
    <location>
        <begin position="84"/>
        <end position="127"/>
    </location>
</feature>